<keyword evidence="1" id="KW-0812">Transmembrane</keyword>
<evidence type="ECO:0000313" key="2">
    <source>
        <dbReference type="EMBL" id="OCF36879.1"/>
    </source>
</evidence>
<sequence>MQRGLAGLICLATAASVVYWVVLIRRLISSQALQIYAVILGLLWAFVKDVSHQIQEEVSRLEREGALSNGAQGVPRRTLRLARGFVFFHPVAILATLSVPGEQAEQGSTLVTQAFIDHVSTSITALVEANQNAEHTLQTMQGTISKIEVSNNDILVWFQDIGAKLKIAFA</sequence>
<evidence type="ECO:0000256" key="1">
    <source>
        <dbReference type="SAM" id="Phobius"/>
    </source>
</evidence>
<reference evidence="3" key="2">
    <citation type="submission" date="2013-12" db="EMBL/GenBank/DDBJ databases">
        <title>Evolution of pathogenesis and genome organization in the Tremellales.</title>
        <authorList>
            <person name="Cuomo C."/>
            <person name="Litvintseva A."/>
            <person name="Heitman J."/>
            <person name="Chen Y."/>
            <person name="Sun S."/>
            <person name="Springer D."/>
            <person name="Dromer F."/>
            <person name="Young S."/>
            <person name="Zeng Q."/>
            <person name="Chapman S."/>
            <person name="Gujja S."/>
            <person name="Saif S."/>
            <person name="Birren B."/>
        </authorList>
    </citation>
    <scope>NUCLEOTIDE SEQUENCE [LARGE SCALE GENOMIC DNA]</scope>
    <source>
        <strain evidence="3">BCC8398</strain>
    </source>
</reference>
<feature type="transmembrane region" description="Helical" evidence="1">
    <location>
        <begin position="28"/>
        <end position="47"/>
    </location>
</feature>
<name>A0A1B9H0T6_9TREE</name>
<protein>
    <submittedName>
        <fullName evidence="2">Uncharacterized protein</fullName>
    </submittedName>
</protein>
<dbReference type="Proteomes" id="UP000092666">
    <property type="component" value="Unassembled WGS sequence"/>
</dbReference>
<evidence type="ECO:0000313" key="3">
    <source>
        <dbReference type="Proteomes" id="UP000092666"/>
    </source>
</evidence>
<organism evidence="2 3">
    <name type="scientific">Kwoniella heveanensis BCC8398</name>
    <dbReference type="NCBI Taxonomy" id="1296120"/>
    <lineage>
        <taxon>Eukaryota</taxon>
        <taxon>Fungi</taxon>
        <taxon>Dikarya</taxon>
        <taxon>Basidiomycota</taxon>
        <taxon>Agaricomycotina</taxon>
        <taxon>Tremellomycetes</taxon>
        <taxon>Tremellales</taxon>
        <taxon>Cryptococcaceae</taxon>
        <taxon>Kwoniella</taxon>
    </lineage>
</organism>
<dbReference type="EMBL" id="KI669494">
    <property type="protein sequence ID" value="OCF36879.1"/>
    <property type="molecule type" value="Genomic_DNA"/>
</dbReference>
<keyword evidence="1" id="KW-1133">Transmembrane helix</keyword>
<gene>
    <name evidence="2" type="ORF">I316_01476</name>
</gene>
<accession>A0A1B9H0T6</accession>
<reference evidence="2 3" key="1">
    <citation type="submission" date="2013-07" db="EMBL/GenBank/DDBJ databases">
        <title>The Genome Sequence of Cryptococcus heveanensis BCC8398.</title>
        <authorList>
            <consortium name="The Broad Institute Genome Sequencing Platform"/>
            <person name="Cuomo C."/>
            <person name="Litvintseva A."/>
            <person name="Chen Y."/>
            <person name="Heitman J."/>
            <person name="Sun S."/>
            <person name="Springer D."/>
            <person name="Dromer F."/>
            <person name="Young S.K."/>
            <person name="Zeng Q."/>
            <person name="Gargeya S."/>
            <person name="Fitzgerald M."/>
            <person name="Abouelleil A."/>
            <person name="Alvarado L."/>
            <person name="Berlin A.M."/>
            <person name="Chapman S.B."/>
            <person name="Dewar J."/>
            <person name="Goldberg J."/>
            <person name="Griggs A."/>
            <person name="Gujja S."/>
            <person name="Hansen M."/>
            <person name="Howarth C."/>
            <person name="Imamovic A."/>
            <person name="Larimer J."/>
            <person name="McCowan C."/>
            <person name="Murphy C."/>
            <person name="Pearson M."/>
            <person name="Priest M."/>
            <person name="Roberts A."/>
            <person name="Saif S."/>
            <person name="Shea T."/>
            <person name="Sykes S."/>
            <person name="Wortman J."/>
            <person name="Nusbaum C."/>
            <person name="Birren B."/>
        </authorList>
    </citation>
    <scope>NUCLEOTIDE SEQUENCE [LARGE SCALE GENOMIC DNA]</scope>
    <source>
        <strain evidence="2 3">BCC8398</strain>
    </source>
</reference>
<proteinExistence type="predicted"/>
<feature type="transmembrane region" description="Helical" evidence="1">
    <location>
        <begin position="5"/>
        <end position="22"/>
    </location>
</feature>
<keyword evidence="3" id="KW-1185">Reference proteome</keyword>
<dbReference type="AlphaFoldDB" id="A0A1B9H0T6"/>
<keyword evidence="1" id="KW-0472">Membrane</keyword>